<evidence type="ECO:0000259" key="1">
    <source>
        <dbReference type="Pfam" id="PF01844"/>
    </source>
</evidence>
<keyword evidence="2" id="KW-0540">Nuclease</keyword>
<dbReference type="InterPro" id="IPR002711">
    <property type="entry name" value="HNH"/>
</dbReference>
<keyword evidence="2" id="KW-0255">Endonuclease</keyword>
<proteinExistence type="predicted"/>
<reference evidence="2 3" key="1">
    <citation type="submission" date="2009-01" db="EMBL/GenBank/DDBJ databases">
        <title>Complete sequence of Geobacter sp. FRC-32.</title>
        <authorList>
            <consortium name="US DOE Joint Genome Institute"/>
            <person name="Lucas S."/>
            <person name="Copeland A."/>
            <person name="Lapidus A."/>
            <person name="Glavina del Rio T."/>
            <person name="Dalin E."/>
            <person name="Tice H."/>
            <person name="Bruce D."/>
            <person name="Goodwin L."/>
            <person name="Pitluck S."/>
            <person name="Saunders E."/>
            <person name="Brettin T."/>
            <person name="Detter J.C."/>
            <person name="Han C."/>
            <person name="Larimer F."/>
            <person name="Land M."/>
            <person name="Hauser L."/>
            <person name="Kyrpides N."/>
            <person name="Ovchinnikova G."/>
            <person name="Kostka J."/>
            <person name="Richardson P."/>
        </authorList>
    </citation>
    <scope>NUCLEOTIDE SEQUENCE [LARGE SCALE GENOMIC DNA]</scope>
    <source>
        <strain evidence="3">DSM 22248 / JCM 15807 / FRC-32</strain>
    </source>
</reference>
<evidence type="ECO:0000313" key="3">
    <source>
        <dbReference type="Proteomes" id="UP000007721"/>
    </source>
</evidence>
<dbReference type="CDD" id="cd00085">
    <property type="entry name" value="HNHc"/>
    <property type="match status" value="1"/>
</dbReference>
<keyword evidence="3" id="KW-1185">Reference proteome</keyword>
<protein>
    <submittedName>
        <fullName evidence="2">HNH endonuclease domain protein</fullName>
    </submittedName>
</protein>
<sequence>MLRTITLVCQPALDACHSLQTSLILWLCEATRVAADVTAANLRALHASPIVGDWLVAFLNKEHKEKTLLSRAITIAALSVTEKNSLVCWLDASNNTANQFQNPPPAWPIKPVCSDDGWNAVKELLIEFYNKGLGEGVPFDQNGDPVAAGGVNRQSFADAFKAEHGERSCILCDGPFVSPEVDHWIAKKHFPGLSTASHNLIPICHDCNKRANKGEKPVWDNAGNAFDEWFHPVFRSAHGCFEPRHQMTQIKIMPTAVEHTERVKRLDRLINLSSRWTSEFKMQTRSYKNSLRGQIRRGSIQATTVDIGSELQELQLKIADENPPEANNIIRNLTLTIMQEPAKLEALLTELTT</sequence>
<dbReference type="GO" id="GO:0004519">
    <property type="term" value="F:endonuclease activity"/>
    <property type="evidence" value="ECO:0007669"/>
    <property type="project" value="UniProtKB-KW"/>
</dbReference>
<dbReference type="GO" id="GO:0008270">
    <property type="term" value="F:zinc ion binding"/>
    <property type="evidence" value="ECO:0007669"/>
    <property type="project" value="InterPro"/>
</dbReference>
<dbReference type="STRING" id="316067.Geob_2865"/>
<dbReference type="InterPro" id="IPR003615">
    <property type="entry name" value="HNH_nuc"/>
</dbReference>
<dbReference type="EMBL" id="CP001390">
    <property type="protein sequence ID" value="ACM21209.1"/>
    <property type="molecule type" value="Genomic_DNA"/>
</dbReference>
<organism evidence="2 3">
    <name type="scientific">Geotalea daltonii (strain DSM 22248 / JCM 15807 / FRC-32)</name>
    <name type="common">Geobacter daltonii</name>
    <dbReference type="NCBI Taxonomy" id="316067"/>
    <lineage>
        <taxon>Bacteria</taxon>
        <taxon>Pseudomonadati</taxon>
        <taxon>Thermodesulfobacteriota</taxon>
        <taxon>Desulfuromonadia</taxon>
        <taxon>Geobacterales</taxon>
        <taxon>Geobacteraceae</taxon>
        <taxon>Geotalea</taxon>
    </lineage>
</organism>
<dbReference type="RefSeq" id="WP_012647937.1">
    <property type="nucleotide sequence ID" value="NC_011979.1"/>
</dbReference>
<dbReference type="Gene3D" id="1.10.30.50">
    <property type="match status" value="1"/>
</dbReference>
<name>B9M291_GEODF</name>
<dbReference type="OrthoDB" id="9816185at2"/>
<dbReference type="GO" id="GO:0003676">
    <property type="term" value="F:nucleic acid binding"/>
    <property type="evidence" value="ECO:0007669"/>
    <property type="project" value="InterPro"/>
</dbReference>
<dbReference type="KEGG" id="geo:Geob_2865"/>
<accession>B9M291</accession>
<dbReference type="HOGENOM" id="CLU_769178_0_0_7"/>
<dbReference type="AlphaFoldDB" id="B9M291"/>
<gene>
    <name evidence="2" type="ordered locus">Geob_2865</name>
</gene>
<keyword evidence="2" id="KW-0378">Hydrolase</keyword>
<evidence type="ECO:0000313" key="2">
    <source>
        <dbReference type="EMBL" id="ACM21209.1"/>
    </source>
</evidence>
<feature type="domain" description="HNH" evidence="1">
    <location>
        <begin position="169"/>
        <end position="212"/>
    </location>
</feature>
<dbReference type="Pfam" id="PF01844">
    <property type="entry name" value="HNH"/>
    <property type="match status" value="1"/>
</dbReference>
<dbReference type="eggNOG" id="ENOG5033S26">
    <property type="taxonomic scope" value="Bacteria"/>
</dbReference>
<dbReference type="Proteomes" id="UP000007721">
    <property type="component" value="Chromosome"/>
</dbReference>